<evidence type="ECO:0000313" key="3">
    <source>
        <dbReference type="Proteomes" id="UP001241110"/>
    </source>
</evidence>
<evidence type="ECO:0008006" key="4">
    <source>
        <dbReference type="Google" id="ProtNLM"/>
    </source>
</evidence>
<evidence type="ECO:0000256" key="1">
    <source>
        <dbReference type="SAM" id="SignalP"/>
    </source>
</evidence>
<reference evidence="2" key="1">
    <citation type="submission" date="2023-05" db="EMBL/GenBank/DDBJ databases">
        <authorList>
            <person name="Zhang X."/>
        </authorList>
    </citation>
    <scope>NUCLEOTIDE SEQUENCE</scope>
    <source>
        <strain evidence="2">YF14B1</strain>
    </source>
</reference>
<protein>
    <recommendedName>
        <fullName evidence="4">YD repeat-containing protein</fullName>
    </recommendedName>
</protein>
<evidence type="ECO:0000313" key="2">
    <source>
        <dbReference type="EMBL" id="MDJ1484332.1"/>
    </source>
</evidence>
<dbReference type="AlphaFoldDB" id="A0AAE3QRW1"/>
<dbReference type="EMBL" id="JASJOS010000014">
    <property type="protein sequence ID" value="MDJ1484332.1"/>
    <property type="molecule type" value="Genomic_DNA"/>
</dbReference>
<proteinExistence type="predicted"/>
<dbReference type="PROSITE" id="PS51257">
    <property type="entry name" value="PROKAR_LIPOPROTEIN"/>
    <property type="match status" value="1"/>
</dbReference>
<dbReference type="RefSeq" id="WP_313985487.1">
    <property type="nucleotide sequence ID" value="NZ_JASJOS010000014.1"/>
</dbReference>
<feature type="chain" id="PRO_5042171677" description="YD repeat-containing protein" evidence="1">
    <location>
        <begin position="24"/>
        <end position="325"/>
    </location>
</feature>
<name>A0AAE3QRW1_9BACT</name>
<feature type="signal peptide" evidence="1">
    <location>
        <begin position="1"/>
        <end position="23"/>
    </location>
</feature>
<keyword evidence="1" id="KW-0732">Signal</keyword>
<organism evidence="2 3">
    <name type="scientific">Xanthocytophaga flava</name>
    <dbReference type="NCBI Taxonomy" id="3048013"/>
    <lineage>
        <taxon>Bacteria</taxon>
        <taxon>Pseudomonadati</taxon>
        <taxon>Bacteroidota</taxon>
        <taxon>Cytophagia</taxon>
        <taxon>Cytophagales</taxon>
        <taxon>Rhodocytophagaceae</taxon>
        <taxon>Xanthocytophaga</taxon>
    </lineage>
</organism>
<gene>
    <name evidence="2" type="ORF">QNI16_27795</name>
</gene>
<accession>A0AAE3QRW1</accession>
<comment type="caution">
    <text evidence="2">The sequence shown here is derived from an EMBL/GenBank/DDBJ whole genome shotgun (WGS) entry which is preliminary data.</text>
</comment>
<dbReference type="Proteomes" id="UP001241110">
    <property type="component" value="Unassembled WGS sequence"/>
</dbReference>
<sequence length="325" mass="37031">MIKRLLALVFIGALLITSCKSDSDETPTPEKTCKVTQSKTITIPPNGNGIIDTTTTTYEYNSQGYPTRQTSISSSYAPITSTLTYNSEGLLTEEVNTGGSSSDSYRQVNTYTYTGGKLSREIIKYTSNTSNYVYDFYFNPDGRLSYRAFNGTSQDINSIDSVLYGYTNGKLTSIRERSDRNGNTTNHLYTITTNEKGFITSRTEGSNKQLYQYNSYGEIVRLDMYNGEQLYSYQIYEYDDKKRIDDIINPLFKAQTSMYQEGILVHNMTKFVSYNVIPNQPDSVFYTNTFEYEYGTHGYPTKVVNKRSWNGEPTTFITTYTFDCQ</sequence>